<evidence type="ECO:0000259" key="10">
    <source>
        <dbReference type="PROSITE" id="PS50893"/>
    </source>
</evidence>
<dbReference type="PROSITE" id="PS51866">
    <property type="entry name" value="MOP"/>
    <property type="match status" value="1"/>
</dbReference>
<dbReference type="PROSITE" id="PS50893">
    <property type="entry name" value="ABC_TRANSPORTER_2"/>
    <property type="match status" value="1"/>
</dbReference>
<dbReference type="Gene3D" id="3.40.50.300">
    <property type="entry name" value="P-loop containing nucleotide triphosphate hydrolases"/>
    <property type="match status" value="1"/>
</dbReference>
<dbReference type="InterPro" id="IPR011868">
    <property type="entry name" value="ModC_ABC_ATP-bd"/>
</dbReference>
<organism evidence="12 13">
    <name type="scientific">Thioclava kandeliae</name>
    <dbReference type="NCBI Taxonomy" id="3070818"/>
    <lineage>
        <taxon>Bacteria</taxon>
        <taxon>Pseudomonadati</taxon>
        <taxon>Pseudomonadota</taxon>
        <taxon>Alphaproteobacteria</taxon>
        <taxon>Rhodobacterales</taxon>
        <taxon>Paracoccaceae</taxon>
        <taxon>Thioclava</taxon>
    </lineage>
</organism>
<dbReference type="SUPFAM" id="SSF50331">
    <property type="entry name" value="MOP-like"/>
    <property type="match status" value="1"/>
</dbReference>
<reference evidence="12 13" key="2">
    <citation type="submission" date="2024-06" db="EMBL/GenBank/DDBJ databases">
        <title>Thioclava kandeliae sp. nov. from a rhizosphere soil sample of Kandelia candel in a mangrove.</title>
        <authorList>
            <person name="Mu T."/>
        </authorList>
    </citation>
    <scope>NUCLEOTIDE SEQUENCE [LARGE SCALE GENOMIC DNA]</scope>
    <source>
        <strain evidence="12 13">CPCC 100088</strain>
    </source>
</reference>
<dbReference type="EMBL" id="JAYWLC010000005">
    <property type="protein sequence ID" value="MER5171825.1"/>
    <property type="molecule type" value="Genomic_DNA"/>
</dbReference>
<evidence type="ECO:0000256" key="8">
    <source>
        <dbReference type="ARBA" id="ARBA00023136"/>
    </source>
</evidence>
<dbReference type="SUPFAM" id="SSF52540">
    <property type="entry name" value="P-loop containing nucleoside triphosphate hydrolases"/>
    <property type="match status" value="1"/>
</dbReference>
<dbReference type="NCBIfam" id="TIGR02142">
    <property type="entry name" value="modC_ABC"/>
    <property type="match status" value="1"/>
</dbReference>
<dbReference type="InterPro" id="IPR004606">
    <property type="entry name" value="Mop_domain"/>
</dbReference>
<dbReference type="Pfam" id="PF00005">
    <property type="entry name" value="ABC_tran"/>
    <property type="match status" value="1"/>
</dbReference>
<reference evidence="12 13" key="1">
    <citation type="submission" date="2024-01" db="EMBL/GenBank/DDBJ databases">
        <authorList>
            <person name="Deng Y."/>
            <person name="Su J."/>
        </authorList>
    </citation>
    <scope>NUCLEOTIDE SEQUENCE [LARGE SCALE GENOMIC DNA]</scope>
    <source>
        <strain evidence="12 13">CPCC 100088</strain>
    </source>
</reference>
<keyword evidence="13" id="KW-1185">Reference proteome</keyword>
<accession>A0ABV1SG04</accession>
<dbReference type="GO" id="GO:0005524">
    <property type="term" value="F:ATP binding"/>
    <property type="evidence" value="ECO:0007669"/>
    <property type="project" value="UniProtKB-KW"/>
</dbReference>
<protein>
    <submittedName>
        <fullName evidence="12">Molybdenum ABC transporter ATP-binding protein</fullName>
    </submittedName>
</protein>
<keyword evidence="1" id="KW-0813">Transport</keyword>
<evidence type="ECO:0000256" key="9">
    <source>
        <dbReference type="PROSITE-ProRule" id="PRU01213"/>
    </source>
</evidence>
<evidence type="ECO:0000313" key="12">
    <source>
        <dbReference type="EMBL" id="MER5171825.1"/>
    </source>
</evidence>
<keyword evidence="4" id="KW-0997">Cell inner membrane</keyword>
<dbReference type="PANTHER" id="PTHR43514">
    <property type="entry name" value="ABC TRANSPORTER I FAMILY MEMBER 10"/>
    <property type="match status" value="1"/>
</dbReference>
<gene>
    <name evidence="12" type="primary">modC</name>
    <name evidence="12" type="ORF">VSX56_08545</name>
</gene>
<keyword evidence="2" id="KW-1003">Cell membrane</keyword>
<evidence type="ECO:0000259" key="11">
    <source>
        <dbReference type="PROSITE" id="PS51866"/>
    </source>
</evidence>
<dbReference type="Proteomes" id="UP001438953">
    <property type="component" value="Unassembled WGS sequence"/>
</dbReference>
<feature type="domain" description="Mop" evidence="11">
    <location>
        <begin position="294"/>
        <end position="362"/>
    </location>
</feature>
<evidence type="ECO:0000256" key="1">
    <source>
        <dbReference type="ARBA" id="ARBA00022448"/>
    </source>
</evidence>
<dbReference type="InterPro" id="IPR003593">
    <property type="entry name" value="AAA+_ATPase"/>
</dbReference>
<feature type="domain" description="ABC transporter" evidence="10">
    <location>
        <begin position="1"/>
        <end position="236"/>
    </location>
</feature>
<keyword evidence="6 12" id="KW-0067">ATP-binding</keyword>
<evidence type="ECO:0000256" key="7">
    <source>
        <dbReference type="ARBA" id="ARBA00022967"/>
    </source>
</evidence>
<dbReference type="InterPro" id="IPR003439">
    <property type="entry name" value="ABC_transporter-like_ATP-bd"/>
</dbReference>
<dbReference type="SMART" id="SM00382">
    <property type="entry name" value="AAA"/>
    <property type="match status" value="1"/>
</dbReference>
<evidence type="ECO:0000313" key="13">
    <source>
        <dbReference type="Proteomes" id="UP001438953"/>
    </source>
</evidence>
<dbReference type="Pfam" id="PF03459">
    <property type="entry name" value="TOBE"/>
    <property type="match status" value="1"/>
</dbReference>
<dbReference type="InterPro" id="IPR017871">
    <property type="entry name" value="ABC_transporter-like_CS"/>
</dbReference>
<dbReference type="InterPro" id="IPR027417">
    <property type="entry name" value="P-loop_NTPase"/>
</dbReference>
<sequence length="365" mass="39123">MHNTPMLDVSLRHRAGQLDLAVAFTAPTGVTALFGPSGAGKSTVISAISGLLRPDQGRITLGGTPLFDRANRIDMPAHRRRIGYVFQDPRLFPHLGVRGNLDYGAKRAPKGAQGPAFDQVIEMLGIAPLLDRRVAALSGGEKARVSIGRALLSKPQILLMDEPLAALDTPRRAEILPFLERLRDTGLPIVYVSHSVAEIARLADTLVLIEQGKTRASGPLRSLLADPDLAHLFGQDEAGAVIEARVTGQDPDGMTRAEGAGGTLYLTDPHPAGTDLRLRIQASDVILARQRPEGLSALNILAGEVRKITPTSADRARVWVQIRCGGEEILAKITARSAQALELREGTPCHAILKTVAVERRTPKA</sequence>
<evidence type="ECO:0000256" key="6">
    <source>
        <dbReference type="ARBA" id="ARBA00022840"/>
    </source>
</evidence>
<keyword evidence="7" id="KW-1278">Translocase</keyword>
<comment type="caution">
    <text evidence="12">The sequence shown here is derived from an EMBL/GenBank/DDBJ whole genome shotgun (WGS) entry which is preliminary data.</text>
</comment>
<keyword evidence="5" id="KW-0547">Nucleotide-binding</keyword>
<dbReference type="PROSITE" id="PS00211">
    <property type="entry name" value="ABC_TRANSPORTER_1"/>
    <property type="match status" value="1"/>
</dbReference>
<evidence type="ECO:0000256" key="4">
    <source>
        <dbReference type="ARBA" id="ARBA00022519"/>
    </source>
</evidence>
<name>A0ABV1SG04_9RHOB</name>
<evidence type="ECO:0000256" key="2">
    <source>
        <dbReference type="ARBA" id="ARBA00022475"/>
    </source>
</evidence>
<dbReference type="PANTHER" id="PTHR43514:SF4">
    <property type="entry name" value="ABC TRANSPORTER I FAMILY MEMBER 10"/>
    <property type="match status" value="1"/>
</dbReference>
<evidence type="ECO:0000256" key="5">
    <source>
        <dbReference type="ARBA" id="ARBA00022741"/>
    </source>
</evidence>
<evidence type="ECO:0000256" key="3">
    <source>
        <dbReference type="ARBA" id="ARBA00022505"/>
    </source>
</evidence>
<proteinExistence type="predicted"/>
<dbReference type="InterPro" id="IPR005116">
    <property type="entry name" value="Transp-assoc_OB_typ1"/>
</dbReference>
<dbReference type="Gene3D" id="2.40.50.100">
    <property type="match status" value="1"/>
</dbReference>
<dbReference type="InterPro" id="IPR008995">
    <property type="entry name" value="Mo/tungstate-bd_C_term_dom"/>
</dbReference>
<dbReference type="InterPro" id="IPR050334">
    <property type="entry name" value="Molybdenum_import_ModC"/>
</dbReference>
<keyword evidence="8" id="KW-0472">Membrane</keyword>
<keyword evidence="3 9" id="KW-0500">Molybdenum</keyword>
<dbReference type="RefSeq" id="WP_350936384.1">
    <property type="nucleotide sequence ID" value="NZ_JAYWLC010000005.1"/>
</dbReference>